<feature type="region of interest" description="Disordered" evidence="1">
    <location>
        <begin position="82"/>
        <end position="105"/>
    </location>
</feature>
<proteinExistence type="predicted"/>
<dbReference type="AlphaFoldDB" id="A0AAN9UQS9"/>
<protein>
    <submittedName>
        <fullName evidence="2">Uncharacterized protein</fullName>
    </submittedName>
</protein>
<organism evidence="2 3">
    <name type="scientific">Diatrype stigma</name>
    <dbReference type="NCBI Taxonomy" id="117547"/>
    <lineage>
        <taxon>Eukaryota</taxon>
        <taxon>Fungi</taxon>
        <taxon>Dikarya</taxon>
        <taxon>Ascomycota</taxon>
        <taxon>Pezizomycotina</taxon>
        <taxon>Sordariomycetes</taxon>
        <taxon>Xylariomycetidae</taxon>
        <taxon>Xylariales</taxon>
        <taxon>Diatrypaceae</taxon>
        <taxon>Diatrype</taxon>
    </lineage>
</organism>
<reference evidence="2 3" key="1">
    <citation type="submission" date="2024-02" db="EMBL/GenBank/DDBJ databases">
        <title>De novo assembly and annotation of 12 fungi associated with fruit tree decline syndrome in Ontario, Canada.</title>
        <authorList>
            <person name="Sulman M."/>
            <person name="Ellouze W."/>
            <person name="Ilyukhin E."/>
        </authorList>
    </citation>
    <scope>NUCLEOTIDE SEQUENCE [LARGE SCALE GENOMIC DNA]</scope>
    <source>
        <strain evidence="2 3">M11/M66-122</strain>
    </source>
</reference>
<evidence type="ECO:0000313" key="2">
    <source>
        <dbReference type="EMBL" id="KAK7752173.1"/>
    </source>
</evidence>
<name>A0AAN9UQS9_9PEZI</name>
<gene>
    <name evidence="2" type="ORF">SLS62_005917</name>
</gene>
<dbReference type="EMBL" id="JAKJXP020000041">
    <property type="protein sequence ID" value="KAK7752173.1"/>
    <property type="molecule type" value="Genomic_DNA"/>
</dbReference>
<evidence type="ECO:0000313" key="3">
    <source>
        <dbReference type="Proteomes" id="UP001320420"/>
    </source>
</evidence>
<dbReference type="Proteomes" id="UP001320420">
    <property type="component" value="Unassembled WGS sequence"/>
</dbReference>
<accession>A0AAN9UQS9</accession>
<evidence type="ECO:0000256" key="1">
    <source>
        <dbReference type="SAM" id="MobiDB-lite"/>
    </source>
</evidence>
<sequence>MCEYCLNGGARTSRWYNLTNQDCDHGRDDILNEPNHQEHSTISVAAPTNNDPLLNMDPPMYRQGFGQSTEFVGPNVDFILFDDDDNTDDSGGGEQATPGLRGQTTLPMFPPCSTSSSWLPQPQANQFSYDILEPLAAPSINTGIDLTGRSLPMLSSYNNAAETEGMLDLLGNNTMPLERTTAYDEVRPMIFPPPFFTGSRGQATHAGIESGVYPDTPAHTLVHPPIWNGGDISGGAYDELLPLPPLSTGYPGQLSQAGAPSDIWPEAGVQTPGHPYTTAWDGQGMAGRLDWTTAASFVPSSDYHGQSWVPYTPEMPNNDLQHRTEMHYGVMTRHGNQGRRLRSELTATGRHRAIREERRNEILGRRHRRTIIPDPVPGDEQAALGLMELSCDSGSLGQ</sequence>
<keyword evidence="3" id="KW-1185">Reference proteome</keyword>
<comment type="caution">
    <text evidence="2">The sequence shown here is derived from an EMBL/GenBank/DDBJ whole genome shotgun (WGS) entry which is preliminary data.</text>
</comment>